<feature type="region of interest" description="Disordered" evidence="1">
    <location>
        <begin position="1"/>
        <end position="41"/>
    </location>
</feature>
<protein>
    <submittedName>
        <fullName evidence="2">Uncharacterized protein</fullName>
    </submittedName>
</protein>
<evidence type="ECO:0000256" key="1">
    <source>
        <dbReference type="SAM" id="MobiDB-lite"/>
    </source>
</evidence>
<dbReference type="EMBL" id="SNRW01033523">
    <property type="protein sequence ID" value="KAA6356110.1"/>
    <property type="molecule type" value="Genomic_DNA"/>
</dbReference>
<evidence type="ECO:0000313" key="3">
    <source>
        <dbReference type="Proteomes" id="UP000324800"/>
    </source>
</evidence>
<dbReference type="Proteomes" id="UP000324800">
    <property type="component" value="Unassembled WGS sequence"/>
</dbReference>
<evidence type="ECO:0000313" key="2">
    <source>
        <dbReference type="EMBL" id="KAA6356110.1"/>
    </source>
</evidence>
<sequence length="190" mass="21541">MGSIQSVKGKLSKAEADAGIQGYKGQSRQLRHYGGYDPNDLVKSNREAQQLVNQILIPQSQQLTQQADADTSRNINDCFNEPSHDTSSKIERYSFIDANNDLQYIEGGLNWGQKPVYPWYGKFPNEPHKVVDFKVTDQGALTARQRKILLSKEDRLNLDKPKTRKIATKRIISAIKAQSQLKNKLGRKKK</sequence>
<organism evidence="2 3">
    <name type="scientific">Streblomastix strix</name>
    <dbReference type="NCBI Taxonomy" id="222440"/>
    <lineage>
        <taxon>Eukaryota</taxon>
        <taxon>Metamonada</taxon>
        <taxon>Preaxostyla</taxon>
        <taxon>Oxymonadida</taxon>
        <taxon>Streblomastigidae</taxon>
        <taxon>Streblomastix</taxon>
    </lineage>
</organism>
<proteinExistence type="predicted"/>
<comment type="caution">
    <text evidence="2">The sequence shown here is derived from an EMBL/GenBank/DDBJ whole genome shotgun (WGS) entry which is preliminary data.</text>
</comment>
<accession>A0A5J4TEN4</accession>
<reference evidence="2 3" key="1">
    <citation type="submission" date="2019-03" db="EMBL/GenBank/DDBJ databases">
        <title>Single cell metagenomics reveals metabolic interactions within the superorganism composed of flagellate Streblomastix strix and complex community of Bacteroidetes bacteria on its surface.</title>
        <authorList>
            <person name="Treitli S.C."/>
            <person name="Kolisko M."/>
            <person name="Husnik F."/>
            <person name="Keeling P."/>
            <person name="Hampl V."/>
        </authorList>
    </citation>
    <scope>NUCLEOTIDE SEQUENCE [LARGE SCALE GENOMIC DNA]</scope>
    <source>
        <strain evidence="2">ST1C</strain>
    </source>
</reference>
<gene>
    <name evidence="2" type="ORF">EZS28_048363</name>
</gene>
<name>A0A5J4TEN4_9EUKA</name>
<dbReference type="AlphaFoldDB" id="A0A5J4TEN4"/>